<dbReference type="AlphaFoldDB" id="A0A0K2UWN6"/>
<sequence length="69" mass="7974">MPPYFSKPAKIVMSKVSLSSTRILKENIMYKIHAFKMADTISSISKVNLKLDRARLHDGFYERLESIDI</sequence>
<reference evidence="1" key="1">
    <citation type="submission" date="2014-05" db="EMBL/GenBank/DDBJ databases">
        <authorList>
            <person name="Chronopoulou M."/>
        </authorList>
    </citation>
    <scope>NUCLEOTIDE SEQUENCE</scope>
    <source>
        <tissue evidence="1">Whole organism</tissue>
    </source>
</reference>
<accession>A0A0K2UWN6</accession>
<name>A0A0K2UWN6_LEPSM</name>
<protein>
    <submittedName>
        <fullName evidence="1">Uncharacterized protein</fullName>
    </submittedName>
</protein>
<evidence type="ECO:0000313" key="1">
    <source>
        <dbReference type="EMBL" id="CDW42664.1"/>
    </source>
</evidence>
<dbReference type="EMBL" id="HACA01025303">
    <property type="protein sequence ID" value="CDW42664.1"/>
    <property type="molecule type" value="Transcribed_RNA"/>
</dbReference>
<organism evidence="1">
    <name type="scientific">Lepeophtheirus salmonis</name>
    <name type="common">Salmon louse</name>
    <name type="synonym">Caligus salmonis</name>
    <dbReference type="NCBI Taxonomy" id="72036"/>
    <lineage>
        <taxon>Eukaryota</taxon>
        <taxon>Metazoa</taxon>
        <taxon>Ecdysozoa</taxon>
        <taxon>Arthropoda</taxon>
        <taxon>Crustacea</taxon>
        <taxon>Multicrustacea</taxon>
        <taxon>Hexanauplia</taxon>
        <taxon>Copepoda</taxon>
        <taxon>Siphonostomatoida</taxon>
        <taxon>Caligidae</taxon>
        <taxon>Lepeophtheirus</taxon>
    </lineage>
</organism>
<proteinExistence type="predicted"/>